<dbReference type="EMBL" id="CDHN01000001">
    <property type="protein sequence ID" value="CEJ80328.1"/>
    <property type="molecule type" value="Genomic_DNA"/>
</dbReference>
<keyword evidence="1" id="KW-0812">Transmembrane</keyword>
<dbReference type="PANTHER" id="PTHR34286:SF1">
    <property type="entry name" value="TRANSMEMBRANE PROTEIN"/>
    <property type="match status" value="1"/>
</dbReference>
<dbReference type="OrthoDB" id="2100988at2759"/>
<dbReference type="AlphaFoldDB" id="A0A0A1SJG3"/>
<dbReference type="PANTHER" id="PTHR34286">
    <property type="entry name" value="TRANSMEMBRANE PROTEIN"/>
    <property type="match status" value="1"/>
</dbReference>
<evidence type="ECO:0000256" key="1">
    <source>
        <dbReference type="SAM" id="Phobius"/>
    </source>
</evidence>
<keyword evidence="3" id="KW-1185">Reference proteome</keyword>
<accession>A0A0A1SJG3</accession>
<name>A0A0A1SJG3_9HYPO</name>
<keyword evidence="1" id="KW-1133">Transmembrane helix</keyword>
<reference evidence="2 3" key="1">
    <citation type="journal article" date="2015" name="Genome Announc.">
        <title>Draft Genome Sequence and Gene Annotation of the Entomopathogenic Fungus Verticillium hemipterigenum.</title>
        <authorList>
            <person name="Horn F."/>
            <person name="Habel A."/>
            <person name="Scharf D.H."/>
            <person name="Dworschak J."/>
            <person name="Brakhage A.A."/>
            <person name="Guthke R."/>
            <person name="Hertweck C."/>
            <person name="Linde J."/>
        </authorList>
    </citation>
    <scope>NUCLEOTIDE SEQUENCE [LARGE SCALE GENOMIC DNA]</scope>
</reference>
<keyword evidence="1" id="KW-0472">Membrane</keyword>
<organism evidence="2 3">
    <name type="scientific">[Torrubiella] hemipterigena</name>
    <dbReference type="NCBI Taxonomy" id="1531966"/>
    <lineage>
        <taxon>Eukaryota</taxon>
        <taxon>Fungi</taxon>
        <taxon>Dikarya</taxon>
        <taxon>Ascomycota</taxon>
        <taxon>Pezizomycotina</taxon>
        <taxon>Sordariomycetes</taxon>
        <taxon>Hypocreomycetidae</taxon>
        <taxon>Hypocreales</taxon>
        <taxon>Clavicipitaceae</taxon>
        <taxon>Clavicipitaceae incertae sedis</taxon>
        <taxon>'Torrubiella' clade</taxon>
    </lineage>
</organism>
<dbReference type="STRING" id="1531966.A0A0A1SJG3"/>
<dbReference type="Proteomes" id="UP000039046">
    <property type="component" value="Unassembled WGS sequence"/>
</dbReference>
<protein>
    <submittedName>
        <fullName evidence="2">Uncharacterized protein</fullName>
    </submittedName>
</protein>
<dbReference type="HOGENOM" id="CLU_148782_1_1_1"/>
<proteinExistence type="predicted"/>
<evidence type="ECO:0000313" key="3">
    <source>
        <dbReference type="Proteomes" id="UP000039046"/>
    </source>
</evidence>
<sequence>MGGGGKIPYPKHVWSPAGGWYAQPANWRGNTFIAGAVVFGIVAVVFNFSADRERRAHKPAAWESHISRRWATQLINWDKEDKATATNTKNDSA</sequence>
<evidence type="ECO:0000313" key="2">
    <source>
        <dbReference type="EMBL" id="CEJ80328.1"/>
    </source>
</evidence>
<feature type="transmembrane region" description="Helical" evidence="1">
    <location>
        <begin position="31"/>
        <end position="50"/>
    </location>
</feature>
<gene>
    <name evidence="2" type="ORF">VHEMI00518</name>
</gene>